<keyword evidence="1" id="KW-0812">Transmembrane</keyword>
<evidence type="ECO:0000313" key="2">
    <source>
        <dbReference type="EMBL" id="NMM99372.1"/>
    </source>
</evidence>
<organism evidence="2 3">
    <name type="scientific">Bifidobacterium olomucense</name>
    <dbReference type="NCBI Taxonomy" id="2675324"/>
    <lineage>
        <taxon>Bacteria</taxon>
        <taxon>Bacillati</taxon>
        <taxon>Actinomycetota</taxon>
        <taxon>Actinomycetes</taxon>
        <taxon>Bifidobacteriales</taxon>
        <taxon>Bifidobacteriaceae</taxon>
        <taxon>Bifidobacterium</taxon>
    </lineage>
</organism>
<accession>A0A7Y0EZS6</accession>
<feature type="transmembrane region" description="Helical" evidence="1">
    <location>
        <begin position="33"/>
        <end position="53"/>
    </location>
</feature>
<sequence length="205" mass="22539">MQQQNNNTDFGQIGREMAREQARIEKRRSRPETGTAFMTSIIMWAVIIAAGFVVTDNDLAGWIAVAVVVIVFLAGIFWRPLRSGFAPVIVTVVPIWGMVARLDRVSTCVKLRKAKIYTDPDKTKVIPATTWKASGDIFVKFNGAGESGMNPDRIHDRLVEDARVWGARSFAISEDRENPGVITLQLSRAAAVHTSLDDAITGVIA</sequence>
<dbReference type="EMBL" id="JAAIIG010000024">
    <property type="protein sequence ID" value="NMM99372.1"/>
    <property type="molecule type" value="Genomic_DNA"/>
</dbReference>
<proteinExistence type="predicted"/>
<dbReference type="Proteomes" id="UP000543419">
    <property type="component" value="Unassembled WGS sequence"/>
</dbReference>
<gene>
    <name evidence="2" type="ORF">G1C97_2332</name>
</gene>
<protein>
    <submittedName>
        <fullName evidence="2">Uncharacterized protein</fullName>
    </submittedName>
</protein>
<feature type="transmembrane region" description="Helical" evidence="1">
    <location>
        <begin position="59"/>
        <end position="78"/>
    </location>
</feature>
<comment type="caution">
    <text evidence="2">The sequence shown here is derived from an EMBL/GenBank/DDBJ whole genome shotgun (WGS) entry which is preliminary data.</text>
</comment>
<name>A0A7Y0EZS6_9BIFI</name>
<keyword evidence="1" id="KW-1133">Transmembrane helix</keyword>
<keyword evidence="3" id="KW-1185">Reference proteome</keyword>
<reference evidence="2 3" key="1">
    <citation type="submission" date="2020-02" db="EMBL/GenBank/DDBJ databases">
        <title>Characterization of phylogenetic diversity of novel bifidobacterial species isolated in Czech ZOOs.</title>
        <authorList>
            <person name="Lugli G.A."/>
            <person name="Vera N.B."/>
            <person name="Ventura M."/>
        </authorList>
    </citation>
    <scope>NUCLEOTIDE SEQUENCE [LARGE SCALE GENOMIC DNA]</scope>
    <source>
        <strain evidence="2 3">DSM 109959</strain>
    </source>
</reference>
<dbReference type="AlphaFoldDB" id="A0A7Y0EZS6"/>
<keyword evidence="1" id="KW-0472">Membrane</keyword>
<feature type="transmembrane region" description="Helical" evidence="1">
    <location>
        <begin position="85"/>
        <end position="102"/>
    </location>
</feature>
<evidence type="ECO:0000256" key="1">
    <source>
        <dbReference type="SAM" id="Phobius"/>
    </source>
</evidence>
<evidence type="ECO:0000313" key="3">
    <source>
        <dbReference type="Proteomes" id="UP000543419"/>
    </source>
</evidence>
<dbReference type="RefSeq" id="WP_169241922.1">
    <property type="nucleotide sequence ID" value="NZ_JAAIIG010000024.1"/>
</dbReference>